<evidence type="ECO:0000259" key="5">
    <source>
        <dbReference type="Pfam" id="PF00108"/>
    </source>
</evidence>
<organism evidence="7 8">
    <name type="scientific">Actinocorallia libanotica</name>
    <dbReference type="NCBI Taxonomy" id="46162"/>
    <lineage>
        <taxon>Bacteria</taxon>
        <taxon>Bacillati</taxon>
        <taxon>Actinomycetota</taxon>
        <taxon>Actinomycetes</taxon>
        <taxon>Streptosporangiales</taxon>
        <taxon>Thermomonosporaceae</taxon>
        <taxon>Actinocorallia</taxon>
    </lineage>
</organism>
<feature type="domain" description="Thiolase C-terminal" evidence="6">
    <location>
        <begin position="264"/>
        <end position="385"/>
    </location>
</feature>
<evidence type="ECO:0000313" key="7">
    <source>
        <dbReference type="EMBL" id="GAA0957903.1"/>
    </source>
</evidence>
<keyword evidence="8" id="KW-1185">Reference proteome</keyword>
<dbReference type="InterPro" id="IPR002155">
    <property type="entry name" value="Thiolase"/>
</dbReference>
<keyword evidence="2 4" id="KW-0808">Transferase</keyword>
<evidence type="ECO:0000313" key="8">
    <source>
        <dbReference type="Proteomes" id="UP001500665"/>
    </source>
</evidence>
<proteinExistence type="inferred from homology"/>
<dbReference type="EMBL" id="BAAAHH010000020">
    <property type="protein sequence ID" value="GAA0957903.1"/>
    <property type="molecule type" value="Genomic_DNA"/>
</dbReference>
<dbReference type="InterPro" id="IPR020616">
    <property type="entry name" value="Thiolase_N"/>
</dbReference>
<keyword evidence="3 4" id="KW-0012">Acyltransferase</keyword>
<dbReference type="Gene3D" id="3.40.47.10">
    <property type="match status" value="2"/>
</dbReference>
<accession>A0ABN1RIK0</accession>
<dbReference type="InterPro" id="IPR020617">
    <property type="entry name" value="Thiolase_C"/>
</dbReference>
<dbReference type="InterPro" id="IPR016039">
    <property type="entry name" value="Thiolase-like"/>
</dbReference>
<dbReference type="Pfam" id="PF00108">
    <property type="entry name" value="Thiolase_N"/>
    <property type="match status" value="1"/>
</dbReference>
<evidence type="ECO:0000256" key="4">
    <source>
        <dbReference type="RuleBase" id="RU003557"/>
    </source>
</evidence>
<evidence type="ECO:0000256" key="3">
    <source>
        <dbReference type="ARBA" id="ARBA00023315"/>
    </source>
</evidence>
<sequence>MSEAVIVAVARTPIGRANKGSLVDVDAFALARTVVTAAVERSGVPVGDIDDLVLAESLQGGGVIGRYVAVEAGLEHVPGLADNRHCAAGLSAVQIAAGSIRAGMDKAVIAGGTESLSSMPQVLKSTPASAREYKRWMSLSHPPTPQAPATDMALTVGENAARLAGVTREQADEWAMHSHLRAAASVAEGRFTDEIVPVTLPDGSLFTTDEHPRADTTMERLASLPVLHPEIEGAVVTAGNSAGLNDAAAAVVVVSGDYARTHGLTPLARVVSWASVGVAPERTGLAPTLAIPKAVERGGLKVSDIELFEINEAFATMAVASSRELGLDHGIVNVNGSGCGLGHPIAATGARMVVTMIGELHRRGASLGCVSMCAGGGMGSALVLEAL</sequence>
<dbReference type="NCBIfam" id="TIGR01930">
    <property type="entry name" value="AcCoA-C-Actrans"/>
    <property type="match status" value="1"/>
</dbReference>
<dbReference type="PIRSF" id="PIRSF000429">
    <property type="entry name" value="Ac-CoA_Ac_transf"/>
    <property type="match status" value="1"/>
</dbReference>
<comment type="similarity">
    <text evidence="1 4">Belongs to the thiolase-like superfamily. Thiolase family.</text>
</comment>
<dbReference type="RefSeq" id="WP_344242959.1">
    <property type="nucleotide sequence ID" value="NZ_BAAAHH010000020.1"/>
</dbReference>
<dbReference type="Proteomes" id="UP001500665">
    <property type="component" value="Unassembled WGS sequence"/>
</dbReference>
<evidence type="ECO:0000256" key="1">
    <source>
        <dbReference type="ARBA" id="ARBA00010982"/>
    </source>
</evidence>
<dbReference type="PANTHER" id="PTHR18919">
    <property type="entry name" value="ACETYL-COA C-ACYLTRANSFERASE"/>
    <property type="match status" value="1"/>
</dbReference>
<reference evidence="7 8" key="1">
    <citation type="journal article" date="2019" name="Int. J. Syst. Evol. Microbiol.">
        <title>The Global Catalogue of Microorganisms (GCM) 10K type strain sequencing project: providing services to taxonomists for standard genome sequencing and annotation.</title>
        <authorList>
            <consortium name="The Broad Institute Genomics Platform"/>
            <consortium name="The Broad Institute Genome Sequencing Center for Infectious Disease"/>
            <person name="Wu L."/>
            <person name="Ma J."/>
        </authorList>
    </citation>
    <scope>NUCLEOTIDE SEQUENCE [LARGE SCALE GENOMIC DNA]</scope>
    <source>
        <strain evidence="7 8">JCM 10696</strain>
    </source>
</reference>
<dbReference type="PANTHER" id="PTHR18919:SF134">
    <property type="entry name" value="BETA-KETOACYL COA THIOLASE FADA3-RELATED"/>
    <property type="match status" value="1"/>
</dbReference>
<gene>
    <name evidence="7" type="ORF">GCM10009550_45810</name>
</gene>
<evidence type="ECO:0000256" key="2">
    <source>
        <dbReference type="ARBA" id="ARBA00022679"/>
    </source>
</evidence>
<dbReference type="CDD" id="cd00751">
    <property type="entry name" value="thiolase"/>
    <property type="match status" value="1"/>
</dbReference>
<dbReference type="SUPFAM" id="SSF53901">
    <property type="entry name" value="Thiolase-like"/>
    <property type="match status" value="2"/>
</dbReference>
<name>A0ABN1RIK0_9ACTN</name>
<evidence type="ECO:0000259" key="6">
    <source>
        <dbReference type="Pfam" id="PF02803"/>
    </source>
</evidence>
<feature type="domain" description="Thiolase N-terminal" evidence="5">
    <location>
        <begin position="5"/>
        <end position="256"/>
    </location>
</feature>
<comment type="caution">
    <text evidence="7">The sequence shown here is derived from an EMBL/GenBank/DDBJ whole genome shotgun (WGS) entry which is preliminary data.</text>
</comment>
<dbReference type="Pfam" id="PF02803">
    <property type="entry name" value="Thiolase_C"/>
    <property type="match status" value="1"/>
</dbReference>
<protein>
    <submittedName>
        <fullName evidence="7">Thiolase family protein</fullName>
    </submittedName>
</protein>